<name>A0A8J5MP49_HOMAM</name>
<dbReference type="AlphaFoldDB" id="A0A8J5MP49"/>
<comment type="caution">
    <text evidence="2">The sequence shown here is derived from an EMBL/GenBank/DDBJ whole genome shotgun (WGS) entry which is preliminary data.</text>
</comment>
<evidence type="ECO:0000313" key="2">
    <source>
        <dbReference type="EMBL" id="KAG7158465.1"/>
    </source>
</evidence>
<gene>
    <name evidence="2" type="ORF">Hamer_G019481</name>
</gene>
<protein>
    <submittedName>
        <fullName evidence="2">Uncharacterized protein</fullName>
    </submittedName>
</protein>
<proteinExistence type="predicted"/>
<feature type="compositionally biased region" description="Polar residues" evidence="1">
    <location>
        <begin position="31"/>
        <end position="43"/>
    </location>
</feature>
<keyword evidence="3" id="KW-1185">Reference proteome</keyword>
<accession>A0A8J5MP49</accession>
<sequence>MDKFVIKNKYCATENKESEGPPAKKSKGDSDATTTASVHSSQKQKNKEEGTAPTDISESAASNHVQPHLKEYPKHCEGKSHARSFVGAWFDQYEWAEYSQERDLPLGIM</sequence>
<evidence type="ECO:0000313" key="3">
    <source>
        <dbReference type="Proteomes" id="UP000747542"/>
    </source>
</evidence>
<dbReference type="Proteomes" id="UP000747542">
    <property type="component" value="Unassembled WGS sequence"/>
</dbReference>
<feature type="region of interest" description="Disordered" evidence="1">
    <location>
        <begin position="1"/>
        <end position="77"/>
    </location>
</feature>
<feature type="compositionally biased region" description="Basic and acidic residues" evidence="1">
    <location>
        <begin position="68"/>
        <end position="77"/>
    </location>
</feature>
<evidence type="ECO:0000256" key="1">
    <source>
        <dbReference type="SAM" id="MobiDB-lite"/>
    </source>
</evidence>
<feature type="compositionally biased region" description="Polar residues" evidence="1">
    <location>
        <begin position="54"/>
        <end position="65"/>
    </location>
</feature>
<reference evidence="2" key="1">
    <citation type="journal article" date="2021" name="Sci. Adv.">
        <title>The American lobster genome reveals insights on longevity, neural, and immune adaptations.</title>
        <authorList>
            <person name="Polinski J.M."/>
            <person name="Zimin A.V."/>
            <person name="Clark K.F."/>
            <person name="Kohn A.B."/>
            <person name="Sadowski N."/>
            <person name="Timp W."/>
            <person name="Ptitsyn A."/>
            <person name="Khanna P."/>
            <person name="Romanova D.Y."/>
            <person name="Williams P."/>
            <person name="Greenwood S.J."/>
            <person name="Moroz L.L."/>
            <person name="Walt D.R."/>
            <person name="Bodnar A.G."/>
        </authorList>
    </citation>
    <scope>NUCLEOTIDE SEQUENCE</scope>
    <source>
        <strain evidence="2">GMGI-L3</strain>
    </source>
</reference>
<dbReference type="EMBL" id="JAHLQT010035076">
    <property type="protein sequence ID" value="KAG7158465.1"/>
    <property type="molecule type" value="Genomic_DNA"/>
</dbReference>
<organism evidence="2 3">
    <name type="scientific">Homarus americanus</name>
    <name type="common">American lobster</name>
    <dbReference type="NCBI Taxonomy" id="6706"/>
    <lineage>
        <taxon>Eukaryota</taxon>
        <taxon>Metazoa</taxon>
        <taxon>Ecdysozoa</taxon>
        <taxon>Arthropoda</taxon>
        <taxon>Crustacea</taxon>
        <taxon>Multicrustacea</taxon>
        <taxon>Malacostraca</taxon>
        <taxon>Eumalacostraca</taxon>
        <taxon>Eucarida</taxon>
        <taxon>Decapoda</taxon>
        <taxon>Pleocyemata</taxon>
        <taxon>Astacidea</taxon>
        <taxon>Nephropoidea</taxon>
        <taxon>Nephropidae</taxon>
        <taxon>Homarus</taxon>
    </lineage>
</organism>